<feature type="transmembrane region" description="Helical" evidence="6">
    <location>
        <begin position="137"/>
        <end position="155"/>
    </location>
</feature>
<dbReference type="InterPro" id="IPR038078">
    <property type="entry name" value="PhoU-like_sf"/>
</dbReference>
<dbReference type="EMBL" id="QDKL01000003">
    <property type="protein sequence ID" value="RZF21066.1"/>
    <property type="molecule type" value="Genomic_DNA"/>
</dbReference>
<dbReference type="Pfam" id="PF02690">
    <property type="entry name" value="Na_Pi_cotrans"/>
    <property type="match status" value="1"/>
</dbReference>
<comment type="subcellular location">
    <subcellularLocation>
        <location evidence="1">Cell membrane</location>
        <topology evidence="1">Multi-pass membrane protein</topology>
    </subcellularLocation>
</comment>
<feature type="transmembrane region" description="Helical" evidence="6">
    <location>
        <begin position="167"/>
        <end position="194"/>
    </location>
</feature>
<gene>
    <name evidence="8" type="ORF">DAY19_13890</name>
</gene>
<feature type="transmembrane region" description="Helical" evidence="6">
    <location>
        <begin position="201"/>
        <end position="232"/>
    </location>
</feature>
<name>A0ABY0IDN0_9BACT</name>
<proteinExistence type="predicted"/>
<feature type="transmembrane region" description="Helical" evidence="6">
    <location>
        <begin position="112"/>
        <end position="130"/>
    </location>
</feature>
<dbReference type="SUPFAM" id="SSF109755">
    <property type="entry name" value="PhoU-like"/>
    <property type="match status" value="1"/>
</dbReference>
<feature type="transmembrane region" description="Helical" evidence="6">
    <location>
        <begin position="58"/>
        <end position="80"/>
    </location>
</feature>
<feature type="domain" description="PhoU" evidence="7">
    <location>
        <begin position="349"/>
        <end position="428"/>
    </location>
</feature>
<feature type="transmembrane region" description="Helical" evidence="6">
    <location>
        <begin position="7"/>
        <end position="24"/>
    </location>
</feature>
<evidence type="ECO:0000256" key="2">
    <source>
        <dbReference type="ARBA" id="ARBA00022475"/>
    </source>
</evidence>
<dbReference type="InterPro" id="IPR026022">
    <property type="entry name" value="PhoU_dom"/>
</dbReference>
<evidence type="ECO:0000313" key="8">
    <source>
        <dbReference type="EMBL" id="RZF21066.1"/>
    </source>
</evidence>
<evidence type="ECO:0000256" key="4">
    <source>
        <dbReference type="ARBA" id="ARBA00022989"/>
    </source>
</evidence>
<keyword evidence="3 6" id="KW-0812">Transmembrane</keyword>
<dbReference type="Proteomes" id="UP000443582">
    <property type="component" value="Unassembled WGS sequence"/>
</dbReference>
<accession>A0ABY0IDN0</accession>
<dbReference type="Pfam" id="PF01895">
    <property type="entry name" value="PhoU"/>
    <property type="match status" value="1"/>
</dbReference>
<evidence type="ECO:0000256" key="1">
    <source>
        <dbReference type="ARBA" id="ARBA00004651"/>
    </source>
</evidence>
<reference evidence="9" key="1">
    <citation type="journal article" date="2019" name="Int. J. Syst. Evol. Microbiol.">
        <title>Halobacteriovorax valvorus sp. nov., a novel prokaryotic predator isolated from coastal seawater of China.</title>
        <authorList>
            <person name="Chen M.-X."/>
        </authorList>
    </citation>
    <scope>NUCLEOTIDE SEQUENCE [LARGE SCALE GENOMIC DNA]</scope>
    <source>
        <strain evidence="9">BL9</strain>
    </source>
</reference>
<comment type="caution">
    <text evidence="8">The sequence shown here is derived from an EMBL/GenBank/DDBJ whole genome shotgun (WGS) entry which is preliminary data.</text>
</comment>
<keyword evidence="4 6" id="KW-1133">Transmembrane helix</keyword>
<evidence type="ECO:0000259" key="7">
    <source>
        <dbReference type="Pfam" id="PF01895"/>
    </source>
</evidence>
<feature type="transmembrane region" description="Helical" evidence="6">
    <location>
        <begin position="244"/>
        <end position="269"/>
    </location>
</feature>
<dbReference type="Gene3D" id="1.20.58.220">
    <property type="entry name" value="Phosphate transport system protein phou homolog 2, domain 2"/>
    <property type="match status" value="1"/>
</dbReference>
<sequence length="540" mass="61390">MYYLQHILFFISGLAIFYYGQRIISAGIQSLGSQSIKHIVSDIDGKNFVVNFWNGARLSLLAFSPTMANLVTIGLVNANLIKQKRVLPMFLGSSLGSIAIFIILVFSSQETALNLMAFALILGLISRNLYIRKLCKLLFGLAFLFLGVAVMHESFVNLVTWKYIQNFIVLFIDYSLFTNMLIGLTVGSIIAVILRSQTMTLAIVVVLLISNLFPTSFCFAMLTASSLCSFVINFDTARRNARPLAIRLSLGPLIHYSVATAASFLLIVLIDHNVQTDLDPLNLVVLGFFFVNILAILNYFFFKNIISEMVKGLYPDAKFKDRPKLKFLGDRRHISSTMAYVLVELEIGKLMDIVSRMFDKCYEYVESPTKGARALAKIKDYEKIIDNIQIEINEFISKVISSGVEEEESRNAIKLMQIASDLEQLADSLDKLTTMLTKYYENWQLSADESERLLNFYKEVQNLFAESLSLYEGHIASEEDVERVIHDTRELKKHLMTEREDFAKVHHNEDGRKHIYYSDMMTSISVVRANVRDIYLLLSK</sequence>
<dbReference type="InterPro" id="IPR003841">
    <property type="entry name" value="Na/Pi_transpt"/>
</dbReference>
<evidence type="ECO:0000256" key="5">
    <source>
        <dbReference type="ARBA" id="ARBA00023136"/>
    </source>
</evidence>
<evidence type="ECO:0000256" key="3">
    <source>
        <dbReference type="ARBA" id="ARBA00022692"/>
    </source>
</evidence>
<feature type="transmembrane region" description="Helical" evidence="6">
    <location>
        <begin position="87"/>
        <end position="106"/>
    </location>
</feature>
<keyword evidence="5 6" id="KW-0472">Membrane</keyword>
<evidence type="ECO:0000256" key="6">
    <source>
        <dbReference type="SAM" id="Phobius"/>
    </source>
</evidence>
<keyword evidence="2" id="KW-1003">Cell membrane</keyword>
<organism evidence="8 9">
    <name type="scientific">Halobacteriovorax vibrionivorans</name>
    <dbReference type="NCBI Taxonomy" id="2152716"/>
    <lineage>
        <taxon>Bacteria</taxon>
        <taxon>Pseudomonadati</taxon>
        <taxon>Bdellovibrionota</taxon>
        <taxon>Bacteriovoracia</taxon>
        <taxon>Bacteriovoracales</taxon>
        <taxon>Halobacteriovoraceae</taxon>
        <taxon>Halobacteriovorax</taxon>
    </lineage>
</organism>
<evidence type="ECO:0000313" key="9">
    <source>
        <dbReference type="Proteomes" id="UP000443582"/>
    </source>
</evidence>
<keyword evidence="9" id="KW-1185">Reference proteome</keyword>
<feature type="transmembrane region" description="Helical" evidence="6">
    <location>
        <begin position="281"/>
        <end position="302"/>
    </location>
</feature>
<protein>
    <submittedName>
        <fullName evidence="8">Na/Pi cotransporter family protein</fullName>
    </submittedName>
</protein>